<keyword evidence="6 8" id="KW-0472">Membrane</keyword>
<feature type="region of interest" description="Disordered" evidence="7">
    <location>
        <begin position="71"/>
        <end position="130"/>
    </location>
</feature>
<evidence type="ECO:0000256" key="2">
    <source>
        <dbReference type="ARBA" id="ARBA00006462"/>
    </source>
</evidence>
<dbReference type="GO" id="GO:0016020">
    <property type="term" value="C:membrane"/>
    <property type="evidence" value="ECO:0007669"/>
    <property type="project" value="UniProtKB-SubCell"/>
</dbReference>
<evidence type="ECO:0000313" key="10">
    <source>
        <dbReference type="Proteomes" id="UP000184330"/>
    </source>
</evidence>
<sequence>MPSARRSRGVFLTGLIVGLLGLWYVDFFGVLFGKDGGARRYEIPHDSEKDASHGSLQDGIVGSDVSTSLKSSDAPYVQTSSPSTSGVVPQATSSVSGLVSQTSSTLEVAPTSTSTYTNPGSENSGSSSVSPDDILLIIKTGADTVWRRMPLHLTTTLLANNIPNVALYSDLQEQLSTSVTGIDVLANVSSIIQEFDPSACSAYLDQQNERHVNTYREHARLPGDEPPDEKAGNQPGWLLDKYKFLPMLTHAQANWPGLKWYIYIEDDTYIFLDNVLKYLSTLETDDSPSYYGAYSGVGNQTFAQGGSGLIFSHSLMSTIFSASNPKIPTLNQYGNETSKACCGDTMLGKILRDYGVYVNRGTYGTGSFRPEPPWKTGFDDLIWCTPVFTFHHLHGRDMVQLSEIERKRREIGRPVIFRDVYMALIDPYLEDPMISEWDNFASRYILISNFSEPFHEDLRDIDSTALNLAGESFQACEKACEKVESCMGWRHDSAKGTCGLDTVVKFGREQERQEKWEIKTTVTSGWMVERIDKLLLKDECKVVKDPYT</sequence>
<feature type="compositionally biased region" description="Low complexity" evidence="7">
    <location>
        <begin position="92"/>
        <end position="106"/>
    </location>
</feature>
<evidence type="ECO:0000256" key="7">
    <source>
        <dbReference type="SAM" id="MobiDB-lite"/>
    </source>
</evidence>
<proteinExistence type="inferred from homology"/>
<keyword evidence="10" id="KW-1185">Reference proteome</keyword>
<comment type="similarity">
    <text evidence="2">Belongs to the glycosyltransferase 31 family. Beta3-Gal-T subfamily.</text>
</comment>
<dbReference type="Proteomes" id="UP000184330">
    <property type="component" value="Unassembled WGS sequence"/>
</dbReference>
<comment type="subcellular location">
    <subcellularLocation>
        <location evidence="1">Membrane</location>
        <topology evidence="1">Single-pass type II membrane protein</topology>
    </subcellularLocation>
</comment>
<protein>
    <recommendedName>
        <fullName evidence="11">Glycosyltransferase family 31 protein</fullName>
    </recommendedName>
</protein>
<feature type="transmembrane region" description="Helical" evidence="8">
    <location>
        <begin position="12"/>
        <end position="32"/>
    </location>
</feature>
<keyword evidence="5 8" id="KW-1133">Transmembrane helix</keyword>
<evidence type="ECO:0000256" key="4">
    <source>
        <dbReference type="ARBA" id="ARBA00022968"/>
    </source>
</evidence>
<dbReference type="PANTHER" id="PTHR23033">
    <property type="entry name" value="BETA1,3-GALACTOSYLTRANSFERASE"/>
    <property type="match status" value="1"/>
</dbReference>
<dbReference type="InterPro" id="IPR026050">
    <property type="entry name" value="C1GALT1/C1GALT1_chp1"/>
</dbReference>
<organism evidence="9 10">
    <name type="scientific">Phialocephala subalpina</name>
    <dbReference type="NCBI Taxonomy" id="576137"/>
    <lineage>
        <taxon>Eukaryota</taxon>
        <taxon>Fungi</taxon>
        <taxon>Dikarya</taxon>
        <taxon>Ascomycota</taxon>
        <taxon>Pezizomycotina</taxon>
        <taxon>Leotiomycetes</taxon>
        <taxon>Helotiales</taxon>
        <taxon>Mollisiaceae</taxon>
        <taxon>Phialocephala</taxon>
        <taxon>Phialocephala fortinii species complex</taxon>
    </lineage>
</organism>
<evidence type="ECO:0000313" key="9">
    <source>
        <dbReference type="EMBL" id="CZR66542.1"/>
    </source>
</evidence>
<keyword evidence="3 8" id="KW-0812">Transmembrane</keyword>
<dbReference type="Gene3D" id="3.90.550.50">
    <property type="match status" value="1"/>
</dbReference>
<evidence type="ECO:0000256" key="3">
    <source>
        <dbReference type="ARBA" id="ARBA00022692"/>
    </source>
</evidence>
<dbReference type="AlphaFoldDB" id="A0A1L7XNE0"/>
<dbReference type="PANTHER" id="PTHR23033:SF47">
    <property type="entry name" value="APPLE DOMAIN-CONTAINING PROTEIN-RELATED"/>
    <property type="match status" value="1"/>
</dbReference>
<evidence type="ECO:0000256" key="1">
    <source>
        <dbReference type="ARBA" id="ARBA00004606"/>
    </source>
</evidence>
<feature type="compositionally biased region" description="Polar residues" evidence="7">
    <location>
        <begin position="71"/>
        <end position="91"/>
    </location>
</feature>
<gene>
    <name evidence="9" type="ORF">PAC_16443</name>
</gene>
<accession>A0A1L7XNE0</accession>
<evidence type="ECO:0000256" key="6">
    <source>
        <dbReference type="ARBA" id="ARBA00023136"/>
    </source>
</evidence>
<keyword evidence="4" id="KW-0735">Signal-anchor</keyword>
<evidence type="ECO:0000256" key="5">
    <source>
        <dbReference type="ARBA" id="ARBA00022989"/>
    </source>
</evidence>
<evidence type="ECO:0008006" key="11">
    <source>
        <dbReference type="Google" id="ProtNLM"/>
    </source>
</evidence>
<dbReference type="EMBL" id="FJOG01000038">
    <property type="protein sequence ID" value="CZR66542.1"/>
    <property type="molecule type" value="Genomic_DNA"/>
</dbReference>
<name>A0A1L7XNE0_9HELO</name>
<reference evidence="9 10" key="1">
    <citation type="submission" date="2016-03" db="EMBL/GenBank/DDBJ databases">
        <authorList>
            <person name="Ploux O."/>
        </authorList>
    </citation>
    <scope>NUCLEOTIDE SEQUENCE [LARGE SCALE GENOMIC DNA]</scope>
    <source>
        <strain evidence="9 10">UAMH 11012</strain>
    </source>
</reference>
<dbReference type="OrthoDB" id="414175at2759"/>
<evidence type="ECO:0000256" key="8">
    <source>
        <dbReference type="SAM" id="Phobius"/>
    </source>
</evidence>
<feature type="compositionally biased region" description="Low complexity" evidence="7">
    <location>
        <begin position="118"/>
        <end position="130"/>
    </location>
</feature>